<evidence type="ECO:0000259" key="1">
    <source>
        <dbReference type="Pfam" id="PF25989"/>
    </source>
</evidence>
<organism evidence="2">
    <name type="scientific">marine metagenome</name>
    <dbReference type="NCBI Taxonomy" id="408172"/>
    <lineage>
        <taxon>unclassified sequences</taxon>
        <taxon>metagenomes</taxon>
        <taxon>ecological metagenomes</taxon>
    </lineage>
</organism>
<feature type="domain" description="YknX-like C-terminal permuted SH3-like" evidence="1">
    <location>
        <begin position="2"/>
        <end position="53"/>
    </location>
</feature>
<sequence length="58" mass="6199">LVYVVRDNKALPRLVTLGISSGSRIAITQGLQANETVVIRGNERITPGRAVKIAKPTS</sequence>
<protein>
    <recommendedName>
        <fullName evidence="1">YknX-like C-terminal permuted SH3-like domain-containing protein</fullName>
    </recommendedName>
</protein>
<proteinExistence type="predicted"/>
<gene>
    <name evidence="2" type="ORF">METZ01_LOCUS487529</name>
</gene>
<dbReference type="Gene3D" id="2.40.420.20">
    <property type="match status" value="1"/>
</dbReference>
<dbReference type="InterPro" id="IPR058637">
    <property type="entry name" value="YknX-like_C"/>
</dbReference>
<dbReference type="EMBL" id="UINC01210976">
    <property type="protein sequence ID" value="SVE34675.1"/>
    <property type="molecule type" value="Genomic_DNA"/>
</dbReference>
<evidence type="ECO:0000313" key="2">
    <source>
        <dbReference type="EMBL" id="SVE34675.1"/>
    </source>
</evidence>
<feature type="non-terminal residue" evidence="2">
    <location>
        <position position="1"/>
    </location>
</feature>
<accession>A0A383CS47</accession>
<dbReference type="Pfam" id="PF25989">
    <property type="entry name" value="YknX_C"/>
    <property type="match status" value="1"/>
</dbReference>
<dbReference type="AlphaFoldDB" id="A0A383CS47"/>
<reference evidence="2" key="1">
    <citation type="submission" date="2018-05" db="EMBL/GenBank/DDBJ databases">
        <authorList>
            <person name="Lanie J.A."/>
            <person name="Ng W.-L."/>
            <person name="Kazmierczak K.M."/>
            <person name="Andrzejewski T.M."/>
            <person name="Davidsen T.M."/>
            <person name="Wayne K.J."/>
            <person name="Tettelin H."/>
            <person name="Glass J.I."/>
            <person name="Rusch D."/>
            <person name="Podicherti R."/>
            <person name="Tsui H.-C.T."/>
            <person name="Winkler M.E."/>
        </authorList>
    </citation>
    <scope>NUCLEOTIDE SEQUENCE</scope>
</reference>
<name>A0A383CS47_9ZZZZ</name>